<keyword evidence="2" id="KW-1133">Transmembrane helix</keyword>
<keyword evidence="2" id="KW-0812">Transmembrane</keyword>
<evidence type="ECO:0000256" key="1">
    <source>
        <dbReference type="SAM" id="MobiDB-lite"/>
    </source>
</evidence>
<keyword evidence="2" id="KW-0472">Membrane</keyword>
<protein>
    <submittedName>
        <fullName evidence="3">Uncharacterized protein</fullName>
    </submittedName>
</protein>
<dbReference type="AlphaFoldDB" id="A0A5B0KUB3"/>
<name>A0A5B0KUB3_9PROT</name>
<reference evidence="3 4" key="1">
    <citation type="submission" date="2019-07" db="EMBL/GenBank/DDBJ databases">
        <title>Genome sequencing of the stress-tolerant strain Azospirillum brasilense Az19.</title>
        <authorList>
            <person name="Maroniche G.A."/>
            <person name="Garcia J.E."/>
            <person name="Pagnussat L."/>
            <person name="Amenta M."/>
            <person name="Creus C.M."/>
        </authorList>
    </citation>
    <scope>NUCLEOTIDE SEQUENCE [LARGE SCALE GENOMIC DNA]</scope>
    <source>
        <strain evidence="3 4">Az19</strain>
    </source>
</reference>
<gene>
    <name evidence="3" type="ORF">FH063_006710</name>
</gene>
<comment type="caution">
    <text evidence="3">The sequence shown here is derived from an EMBL/GenBank/DDBJ whole genome shotgun (WGS) entry which is preliminary data.</text>
</comment>
<dbReference type="EMBL" id="VEWN01000010">
    <property type="protein sequence ID" value="KAA1054454.1"/>
    <property type="molecule type" value="Genomic_DNA"/>
</dbReference>
<dbReference type="RefSeq" id="WP_149650644.1">
    <property type="nucleotide sequence ID" value="NZ_VEWN01000010.1"/>
</dbReference>
<evidence type="ECO:0000313" key="3">
    <source>
        <dbReference type="EMBL" id="KAA1054454.1"/>
    </source>
</evidence>
<proteinExistence type="predicted"/>
<feature type="transmembrane region" description="Helical" evidence="2">
    <location>
        <begin position="125"/>
        <end position="151"/>
    </location>
</feature>
<evidence type="ECO:0000313" key="4">
    <source>
        <dbReference type="Proteomes" id="UP000325333"/>
    </source>
</evidence>
<sequence length="180" mass="18790">MDHDDLLRSAVATSMRAKRALDDLQDQSPDDLYRSLAAQVAAASSEAPSSASFVPTGQAQISDDDLRRGPQADDLRRGQDIELGKRIFQRWNRTLHEFVCKPNTADQDLRAKLVGALTGTEGGGVALVAGILVAAFGASPAVAAIVAALLIKLVVAPAADEICQVWAAALPTADAPGGHP</sequence>
<feature type="region of interest" description="Disordered" evidence="1">
    <location>
        <begin position="44"/>
        <end position="75"/>
    </location>
</feature>
<organism evidence="3 4">
    <name type="scientific">Azospirillum argentinense</name>
    <dbReference type="NCBI Taxonomy" id="2970906"/>
    <lineage>
        <taxon>Bacteria</taxon>
        <taxon>Pseudomonadati</taxon>
        <taxon>Pseudomonadota</taxon>
        <taxon>Alphaproteobacteria</taxon>
        <taxon>Rhodospirillales</taxon>
        <taxon>Azospirillaceae</taxon>
        <taxon>Azospirillum</taxon>
    </lineage>
</organism>
<evidence type="ECO:0000256" key="2">
    <source>
        <dbReference type="SAM" id="Phobius"/>
    </source>
</evidence>
<accession>A0A5B0KUB3</accession>
<dbReference type="Proteomes" id="UP000325333">
    <property type="component" value="Unassembled WGS sequence"/>
</dbReference>
<feature type="compositionally biased region" description="Basic and acidic residues" evidence="1">
    <location>
        <begin position="64"/>
        <end position="75"/>
    </location>
</feature>